<accession>A0A7X1FXE3</accession>
<proteinExistence type="predicted"/>
<dbReference type="PANTHER" id="PTHR34408:SF1">
    <property type="entry name" value="GLYCOSYL HYDROLASE FAMILY 19 DOMAIN-CONTAINING PROTEIN HI_1415"/>
    <property type="match status" value="1"/>
</dbReference>
<dbReference type="Gene3D" id="1.10.530.10">
    <property type="match status" value="1"/>
</dbReference>
<feature type="domain" description="Glycoside hydrolase family 19 catalytic" evidence="1">
    <location>
        <begin position="69"/>
        <end position="124"/>
    </location>
</feature>
<dbReference type="InterPro" id="IPR023346">
    <property type="entry name" value="Lysozyme-like_dom_sf"/>
</dbReference>
<dbReference type="PANTHER" id="PTHR34408">
    <property type="entry name" value="FAMILY PROTEIN, PUTATIVE-RELATED"/>
    <property type="match status" value="1"/>
</dbReference>
<organism evidence="2 3">
    <name type="scientific">Novosphingobium piscinae</name>
    <dbReference type="NCBI Taxonomy" id="1507448"/>
    <lineage>
        <taxon>Bacteria</taxon>
        <taxon>Pseudomonadati</taxon>
        <taxon>Pseudomonadota</taxon>
        <taxon>Alphaproteobacteria</taxon>
        <taxon>Sphingomonadales</taxon>
        <taxon>Sphingomonadaceae</taxon>
        <taxon>Novosphingobium</taxon>
    </lineage>
</organism>
<evidence type="ECO:0000313" key="2">
    <source>
        <dbReference type="EMBL" id="MBC2668764.1"/>
    </source>
</evidence>
<dbReference type="Pfam" id="PF00182">
    <property type="entry name" value="Glyco_hydro_19"/>
    <property type="match status" value="1"/>
</dbReference>
<protein>
    <submittedName>
        <fullName evidence="2">Glycoside hydrolase family 19 protein</fullName>
    </submittedName>
</protein>
<keyword evidence="2" id="KW-0378">Hydrolase</keyword>
<comment type="caution">
    <text evidence="2">The sequence shown here is derived from an EMBL/GenBank/DDBJ whole genome shotgun (WGS) entry which is preliminary data.</text>
</comment>
<dbReference type="GO" id="GO:0016998">
    <property type="term" value="P:cell wall macromolecule catabolic process"/>
    <property type="evidence" value="ECO:0007669"/>
    <property type="project" value="InterPro"/>
</dbReference>
<evidence type="ECO:0000259" key="1">
    <source>
        <dbReference type="Pfam" id="PF00182"/>
    </source>
</evidence>
<dbReference type="InterPro" id="IPR000726">
    <property type="entry name" value="Glyco_hydro_19_cat"/>
</dbReference>
<dbReference type="AlphaFoldDB" id="A0A7X1FXE3"/>
<evidence type="ECO:0000313" key="3">
    <source>
        <dbReference type="Proteomes" id="UP000551327"/>
    </source>
</evidence>
<gene>
    <name evidence="2" type="ORF">H7F53_06395</name>
</gene>
<dbReference type="InterPro" id="IPR052354">
    <property type="entry name" value="Cell_Wall_Dynamics_Protein"/>
</dbReference>
<dbReference type="SUPFAM" id="SSF53955">
    <property type="entry name" value="Lysozyme-like"/>
    <property type="match status" value="1"/>
</dbReference>
<sequence>MAALLPFGEAASLHLPQSGIDQTAARICNFVGQAAHECNRFRNMREIWGPTPAQVRYEGRADLGNTRPGDGRRYLGRGIFQLTGRANYRQIGNAIGIDLESNPELAETPDVAVQTAAFFWRTRNLNLVADKGEEDRITRLINGGTNGIADRRQLVARAKGLFL</sequence>
<name>A0A7X1FXE3_9SPHN</name>
<dbReference type="Proteomes" id="UP000551327">
    <property type="component" value="Unassembled WGS sequence"/>
</dbReference>
<dbReference type="GO" id="GO:0004568">
    <property type="term" value="F:chitinase activity"/>
    <property type="evidence" value="ECO:0007669"/>
    <property type="project" value="InterPro"/>
</dbReference>
<keyword evidence="3" id="KW-1185">Reference proteome</keyword>
<reference evidence="2 3" key="1">
    <citation type="submission" date="2020-08" db="EMBL/GenBank/DDBJ databases">
        <title>The genome sequence of type strain Novosphingobium piscinae KCTC 42194.</title>
        <authorList>
            <person name="Liu Y."/>
        </authorList>
    </citation>
    <scope>NUCLEOTIDE SEQUENCE [LARGE SCALE GENOMIC DNA]</scope>
    <source>
        <strain evidence="2 3">KCTC 42194</strain>
    </source>
</reference>
<dbReference type="EMBL" id="JACLAX010000004">
    <property type="protein sequence ID" value="MBC2668764.1"/>
    <property type="molecule type" value="Genomic_DNA"/>
</dbReference>
<dbReference type="GO" id="GO:0006032">
    <property type="term" value="P:chitin catabolic process"/>
    <property type="evidence" value="ECO:0007669"/>
    <property type="project" value="InterPro"/>
</dbReference>